<evidence type="ECO:0000259" key="5">
    <source>
        <dbReference type="SMART" id="SM00965"/>
    </source>
</evidence>
<dbReference type="Pfam" id="PF00263">
    <property type="entry name" value="Secretin"/>
    <property type="match status" value="1"/>
</dbReference>
<evidence type="ECO:0000256" key="4">
    <source>
        <dbReference type="RuleBase" id="RU004003"/>
    </source>
</evidence>
<dbReference type="PANTHER" id="PTHR30332">
    <property type="entry name" value="PROBABLE GENERAL SECRETION PATHWAY PROTEIN D"/>
    <property type="match status" value="1"/>
</dbReference>
<dbReference type="PRINTS" id="PR00811">
    <property type="entry name" value="BCTERIALGSPD"/>
</dbReference>
<dbReference type="PANTHER" id="PTHR30332:SF17">
    <property type="entry name" value="TYPE IV PILIATION SYSTEM PROTEIN DR_0774-RELATED"/>
    <property type="match status" value="1"/>
</dbReference>
<comment type="caution">
    <text evidence="6">The sequence shown here is derived from an EMBL/GenBank/DDBJ whole genome shotgun (WGS) entry which is preliminary data.</text>
</comment>
<dbReference type="InterPro" id="IPR011662">
    <property type="entry name" value="Secretin/TonB_short_N"/>
</dbReference>
<name>A0A5C8ZAX3_9GAMM</name>
<accession>A0A5C8ZAX3</accession>
<dbReference type="OrthoDB" id="9775455at2"/>
<dbReference type="AlphaFoldDB" id="A0A5C8ZAX3"/>
<dbReference type="GO" id="GO:0009306">
    <property type="term" value="P:protein secretion"/>
    <property type="evidence" value="ECO:0007669"/>
    <property type="project" value="InterPro"/>
</dbReference>
<dbReference type="GO" id="GO:0019867">
    <property type="term" value="C:outer membrane"/>
    <property type="evidence" value="ECO:0007669"/>
    <property type="project" value="InterPro"/>
</dbReference>
<dbReference type="Gene3D" id="3.30.1370.130">
    <property type="match status" value="1"/>
</dbReference>
<dbReference type="GO" id="GO:0015627">
    <property type="term" value="C:type II protein secretion system complex"/>
    <property type="evidence" value="ECO:0007669"/>
    <property type="project" value="TreeGrafter"/>
</dbReference>
<evidence type="ECO:0000256" key="2">
    <source>
        <dbReference type="ARBA" id="ARBA00023136"/>
    </source>
</evidence>
<organism evidence="6 7">
    <name type="scientific">Reinekea thalattae</name>
    <dbReference type="NCBI Taxonomy" id="2593301"/>
    <lineage>
        <taxon>Bacteria</taxon>
        <taxon>Pseudomonadati</taxon>
        <taxon>Pseudomonadota</taxon>
        <taxon>Gammaproteobacteria</taxon>
        <taxon>Oceanospirillales</taxon>
        <taxon>Saccharospirillaceae</taxon>
        <taxon>Reinekea</taxon>
    </lineage>
</organism>
<keyword evidence="1" id="KW-0813">Transport</keyword>
<evidence type="ECO:0000256" key="1">
    <source>
        <dbReference type="ARBA" id="ARBA00022448"/>
    </source>
</evidence>
<dbReference type="InterPro" id="IPR004846">
    <property type="entry name" value="T2SS/T3SS_dom"/>
</dbReference>
<dbReference type="Proteomes" id="UP000321764">
    <property type="component" value="Unassembled WGS sequence"/>
</dbReference>
<dbReference type="SMART" id="SM00965">
    <property type="entry name" value="STN"/>
    <property type="match status" value="1"/>
</dbReference>
<dbReference type="EMBL" id="VKAD01000001">
    <property type="protein sequence ID" value="TXR54303.1"/>
    <property type="molecule type" value="Genomic_DNA"/>
</dbReference>
<dbReference type="InterPro" id="IPR013358">
    <property type="entry name" value="Pilus_biogenesis_MshL"/>
</dbReference>
<proteinExistence type="inferred from homology"/>
<keyword evidence="7" id="KW-1185">Reference proteome</keyword>
<dbReference type="NCBIfam" id="TIGR02519">
    <property type="entry name" value="pilus_MshL"/>
    <property type="match status" value="1"/>
</dbReference>
<evidence type="ECO:0000313" key="6">
    <source>
        <dbReference type="EMBL" id="TXR54303.1"/>
    </source>
</evidence>
<gene>
    <name evidence="6" type="primary">mshL</name>
    <name evidence="6" type="ORF">FME95_07140</name>
</gene>
<dbReference type="PROSITE" id="PS51257">
    <property type="entry name" value="PROKAR_LIPOPROTEIN"/>
    <property type="match status" value="1"/>
</dbReference>
<feature type="domain" description="Secretin/TonB short N-terminal" evidence="5">
    <location>
        <begin position="102"/>
        <end position="150"/>
    </location>
</feature>
<dbReference type="InterPro" id="IPR001775">
    <property type="entry name" value="GspD/PilQ"/>
</dbReference>
<dbReference type="InterPro" id="IPR050810">
    <property type="entry name" value="Bact_Secretion_Sys_Channel"/>
</dbReference>
<comment type="similarity">
    <text evidence="4">Belongs to the bacterial secretin family.</text>
</comment>
<sequence length="519" mass="56889">MKKTNRSATLVTVITVSLFGCTTVETARVNFEPMDFESELQSTQQQLSATSTTTSVETPDSLTQDLLILTGGAIDTADKLDIEARNRPAKQFFNELGKTQDINILVDPLVNDNITLSLRRVTFDQIIAALQDSYGYDFTKTSYGYRVTPSQVTTKIYRLNYLNVDRQGLATTEIGGDDGNTLTTTFSASASSQSNGFWAGIEKSVEGFIDDQTDERKAIVVNPQTGLLVVSATTQEHVRIAQFLVDAQLILQKQVIIEAKIVEVVLNQEYSSGIDWSFLNNSALSNGSFGAGILGDSLDGVEDVGGVFNLSLSIDDFTAVLELLEYQGDAQVLSSPRVSTMNNQKAIIKVGADEYFATVTSVETELDDDDETTTVSPTIELEQFFSGIALDVTPQIAQDDNVTLHVRPTVTEVSSQTKTLEFDGEDYSLPLAYSNIRESDSIIRAKSGQIVVIGGLLQQSKDISSTGLPWFQNIPGIRFFFAQDRQAQTKSELVILLKPTVYDGETSLNDIDQLLNRFK</sequence>
<dbReference type="RefSeq" id="WP_147713701.1">
    <property type="nucleotide sequence ID" value="NZ_VKAD01000001.1"/>
</dbReference>
<keyword evidence="2" id="KW-0472">Membrane</keyword>
<protein>
    <submittedName>
        <fullName evidence="6">Pilus (MSHA type) biogenesis protein MshL</fullName>
    </submittedName>
</protein>
<keyword evidence="3" id="KW-0998">Cell outer membrane</keyword>
<evidence type="ECO:0000313" key="7">
    <source>
        <dbReference type="Proteomes" id="UP000321764"/>
    </source>
</evidence>
<reference evidence="6 7" key="1">
    <citation type="submission" date="2019-07" db="EMBL/GenBank/DDBJ databases">
        <title>Reinekea sp. strain SSH23 genome sequencing and assembly.</title>
        <authorList>
            <person name="Kim I."/>
        </authorList>
    </citation>
    <scope>NUCLEOTIDE SEQUENCE [LARGE SCALE GENOMIC DNA]</scope>
    <source>
        <strain evidence="6 7">SSH23</strain>
    </source>
</reference>
<evidence type="ECO:0000256" key="3">
    <source>
        <dbReference type="ARBA" id="ARBA00023237"/>
    </source>
</evidence>